<dbReference type="AlphaFoldDB" id="A0A0D7E0Z3"/>
<dbReference type="Proteomes" id="UP000032515">
    <property type="component" value="Unassembled WGS sequence"/>
</dbReference>
<proteinExistence type="predicted"/>
<sequence length="149" mass="16388">MLDVFKAELELCKVKKGEVVAVLSGGDDHPEYAQTFMLAAQSLGATTFHVNVPKYGQQKIAGVQGRHALTGNQPAIDTLKRADLVIDLLGLLFSAEQAEIQAAGARILRVMEPFHILKQMFPTEDLRRRTELSRTMLQAAKTMRITSPG</sequence>
<reference evidence="1 2" key="1">
    <citation type="submission" date="2014-11" db="EMBL/GenBank/DDBJ databases">
        <title>Genomics and ecophysiology of heterotrophic nitrogen fixing bacteria isolated from estuarine surface water.</title>
        <authorList>
            <person name="Bentzon-Tilia M."/>
            <person name="Severin I."/>
            <person name="Hansen L.H."/>
            <person name="Riemann L."/>
        </authorList>
    </citation>
    <scope>NUCLEOTIDE SEQUENCE [LARGE SCALE GENOMIC DNA]</scope>
    <source>
        <strain evidence="1 2">BAL398</strain>
    </source>
</reference>
<comment type="caution">
    <text evidence="1">The sequence shown here is derived from an EMBL/GenBank/DDBJ whole genome shotgun (WGS) entry which is preliminary data.</text>
</comment>
<name>A0A0D7E0Z3_RHOPL</name>
<organism evidence="1 2">
    <name type="scientific">Rhodopseudomonas palustris</name>
    <dbReference type="NCBI Taxonomy" id="1076"/>
    <lineage>
        <taxon>Bacteria</taxon>
        <taxon>Pseudomonadati</taxon>
        <taxon>Pseudomonadota</taxon>
        <taxon>Alphaproteobacteria</taxon>
        <taxon>Hyphomicrobiales</taxon>
        <taxon>Nitrobacteraceae</taxon>
        <taxon>Rhodopseudomonas</taxon>
    </lineage>
</organism>
<accession>A0A0D7E0Z3</accession>
<keyword evidence="1" id="KW-0031">Aminopeptidase</keyword>
<dbReference type="InterPro" id="IPR058739">
    <property type="entry name" value="NicX"/>
</dbReference>
<dbReference type="EMBL" id="JXXE01000691">
    <property type="protein sequence ID" value="KIZ34150.1"/>
    <property type="molecule type" value="Genomic_DNA"/>
</dbReference>
<dbReference type="Pfam" id="PF26233">
    <property type="entry name" value="NicX"/>
    <property type="match status" value="1"/>
</dbReference>
<evidence type="ECO:0000313" key="2">
    <source>
        <dbReference type="Proteomes" id="UP000032515"/>
    </source>
</evidence>
<dbReference type="GO" id="GO:0004177">
    <property type="term" value="F:aminopeptidase activity"/>
    <property type="evidence" value="ECO:0007669"/>
    <property type="project" value="UniProtKB-KW"/>
</dbReference>
<keyword evidence="1" id="KW-0645">Protease</keyword>
<feature type="non-terminal residue" evidence="1">
    <location>
        <position position="149"/>
    </location>
</feature>
<protein>
    <submittedName>
        <fullName evidence="1">Leucyl aminopeptidase</fullName>
    </submittedName>
</protein>
<keyword evidence="1" id="KW-0378">Hydrolase</keyword>
<evidence type="ECO:0000313" key="1">
    <source>
        <dbReference type="EMBL" id="KIZ34150.1"/>
    </source>
</evidence>
<gene>
    <name evidence="1" type="ORF">OO17_27225</name>
</gene>